<keyword evidence="1" id="KW-0677">Repeat</keyword>
<evidence type="ECO:0000313" key="4">
    <source>
        <dbReference type="Proteomes" id="UP001302602"/>
    </source>
</evidence>
<reference evidence="3" key="2">
    <citation type="submission" date="2023-05" db="EMBL/GenBank/DDBJ databases">
        <authorList>
            <consortium name="Lawrence Berkeley National Laboratory"/>
            <person name="Steindorff A."/>
            <person name="Hensen N."/>
            <person name="Bonometti L."/>
            <person name="Westerberg I."/>
            <person name="Brannstrom I.O."/>
            <person name="Guillou S."/>
            <person name="Cros-Aarteil S."/>
            <person name="Calhoun S."/>
            <person name="Haridas S."/>
            <person name="Kuo A."/>
            <person name="Mondo S."/>
            <person name="Pangilinan J."/>
            <person name="Riley R."/>
            <person name="Labutti K."/>
            <person name="Andreopoulos B."/>
            <person name="Lipzen A."/>
            <person name="Chen C."/>
            <person name="Yanf M."/>
            <person name="Daum C."/>
            <person name="Ng V."/>
            <person name="Clum A."/>
            <person name="Ohm R."/>
            <person name="Martin F."/>
            <person name="Silar P."/>
            <person name="Natvig D."/>
            <person name="Lalanne C."/>
            <person name="Gautier V."/>
            <person name="Ament-Velasquez S.L."/>
            <person name="Kruys A."/>
            <person name="Hutchinson M.I."/>
            <person name="Powell A.J."/>
            <person name="Barry K."/>
            <person name="Miller A.N."/>
            <person name="Grigoriev I.V."/>
            <person name="Debuchy R."/>
            <person name="Gladieux P."/>
            <person name="Thoren M.H."/>
            <person name="Johannesson H."/>
        </authorList>
    </citation>
    <scope>NUCLEOTIDE SEQUENCE</scope>
    <source>
        <strain evidence="3">CBS 731.68</strain>
    </source>
</reference>
<dbReference type="Pfam" id="PF24883">
    <property type="entry name" value="NPHP3_N"/>
    <property type="match status" value="1"/>
</dbReference>
<sequence>MLDYGHDHTLFSERDNKCLRNLGVTDPRDDKVRIERDKGGLLRDLYHWVLNNVGFQRWQDDRDGQLLWIRGDPSKGEMILLCGIIDCHWSCAHEPQTVTTRDIDELVKTTAPTDARINNATAVLRGLIYTLVTQQPALISHLRRSYDTLSMIFASILEDLCLRRIHLIVNTLDECTGDQSVKLPECKWMVSSRDWPSIAKDLDTAAQELRLSLELNKESVSVVITTYIRFKVDWSAKRNKYGDDTRVAVDATCL</sequence>
<evidence type="ECO:0000256" key="1">
    <source>
        <dbReference type="ARBA" id="ARBA00022737"/>
    </source>
</evidence>
<proteinExistence type="predicted"/>
<evidence type="ECO:0000313" key="3">
    <source>
        <dbReference type="EMBL" id="KAK4124688.1"/>
    </source>
</evidence>
<organism evidence="3 4">
    <name type="scientific">Parathielavia appendiculata</name>
    <dbReference type="NCBI Taxonomy" id="2587402"/>
    <lineage>
        <taxon>Eukaryota</taxon>
        <taxon>Fungi</taxon>
        <taxon>Dikarya</taxon>
        <taxon>Ascomycota</taxon>
        <taxon>Pezizomycotina</taxon>
        <taxon>Sordariomycetes</taxon>
        <taxon>Sordariomycetidae</taxon>
        <taxon>Sordariales</taxon>
        <taxon>Chaetomiaceae</taxon>
        <taxon>Parathielavia</taxon>
    </lineage>
</organism>
<dbReference type="RefSeq" id="XP_062648459.1">
    <property type="nucleotide sequence ID" value="XM_062794636.1"/>
</dbReference>
<gene>
    <name evidence="3" type="ORF">N657DRAFT_655855</name>
</gene>
<dbReference type="InterPro" id="IPR056884">
    <property type="entry name" value="NPHP3-like_N"/>
</dbReference>
<dbReference type="AlphaFoldDB" id="A0AAN6Z4M8"/>
<protein>
    <recommendedName>
        <fullName evidence="2">Nephrocystin 3-like N-terminal domain-containing protein</fullName>
    </recommendedName>
</protein>
<dbReference type="Proteomes" id="UP001302602">
    <property type="component" value="Unassembled WGS sequence"/>
</dbReference>
<dbReference type="GeneID" id="87831405"/>
<dbReference type="EMBL" id="MU853227">
    <property type="protein sequence ID" value="KAK4124688.1"/>
    <property type="molecule type" value="Genomic_DNA"/>
</dbReference>
<comment type="caution">
    <text evidence="3">The sequence shown here is derived from an EMBL/GenBank/DDBJ whole genome shotgun (WGS) entry which is preliminary data.</text>
</comment>
<keyword evidence="4" id="KW-1185">Reference proteome</keyword>
<evidence type="ECO:0000259" key="2">
    <source>
        <dbReference type="Pfam" id="PF24883"/>
    </source>
</evidence>
<feature type="domain" description="Nephrocystin 3-like N-terminal" evidence="2">
    <location>
        <begin position="47"/>
        <end position="181"/>
    </location>
</feature>
<accession>A0AAN6Z4M8</accession>
<name>A0AAN6Z4M8_9PEZI</name>
<reference evidence="3" key="1">
    <citation type="journal article" date="2023" name="Mol. Phylogenet. Evol.">
        <title>Genome-scale phylogeny and comparative genomics of the fungal order Sordariales.</title>
        <authorList>
            <person name="Hensen N."/>
            <person name="Bonometti L."/>
            <person name="Westerberg I."/>
            <person name="Brannstrom I.O."/>
            <person name="Guillou S."/>
            <person name="Cros-Aarteil S."/>
            <person name="Calhoun S."/>
            <person name="Haridas S."/>
            <person name="Kuo A."/>
            <person name="Mondo S."/>
            <person name="Pangilinan J."/>
            <person name="Riley R."/>
            <person name="LaButti K."/>
            <person name="Andreopoulos B."/>
            <person name="Lipzen A."/>
            <person name="Chen C."/>
            <person name="Yan M."/>
            <person name="Daum C."/>
            <person name="Ng V."/>
            <person name="Clum A."/>
            <person name="Steindorff A."/>
            <person name="Ohm R.A."/>
            <person name="Martin F."/>
            <person name="Silar P."/>
            <person name="Natvig D.O."/>
            <person name="Lalanne C."/>
            <person name="Gautier V."/>
            <person name="Ament-Velasquez S.L."/>
            <person name="Kruys A."/>
            <person name="Hutchinson M.I."/>
            <person name="Powell A.J."/>
            <person name="Barry K."/>
            <person name="Miller A.N."/>
            <person name="Grigoriev I.V."/>
            <person name="Debuchy R."/>
            <person name="Gladieux P."/>
            <person name="Hiltunen Thoren M."/>
            <person name="Johannesson H."/>
        </authorList>
    </citation>
    <scope>NUCLEOTIDE SEQUENCE</scope>
    <source>
        <strain evidence="3">CBS 731.68</strain>
    </source>
</reference>